<dbReference type="AlphaFoldDB" id="A0AAP3CL59"/>
<dbReference type="SUPFAM" id="SSF55136">
    <property type="entry name" value="Probable bacterial effector-binding domain"/>
    <property type="match status" value="1"/>
</dbReference>
<dbReference type="RefSeq" id="WP_268524197.1">
    <property type="nucleotide sequence ID" value="NZ_JALAKK010000008.1"/>
</dbReference>
<dbReference type="InterPro" id="IPR011256">
    <property type="entry name" value="Reg_factor_effector_dom_sf"/>
</dbReference>
<gene>
    <name evidence="3" type="ORF">MOC71_12455</name>
</gene>
<proteinExistence type="predicted"/>
<dbReference type="PANTHER" id="PTHR30204">
    <property type="entry name" value="REDOX-CYCLING DRUG-SENSING TRANSCRIPTIONAL ACTIVATOR SOXR"/>
    <property type="match status" value="1"/>
</dbReference>
<dbReference type="InterPro" id="IPR000551">
    <property type="entry name" value="MerR-type_HTH_dom"/>
</dbReference>
<dbReference type="Gene3D" id="1.10.1660.10">
    <property type="match status" value="1"/>
</dbReference>
<evidence type="ECO:0000313" key="3">
    <source>
        <dbReference type="EMBL" id="MCY8317520.1"/>
    </source>
</evidence>
<keyword evidence="1" id="KW-0238">DNA-binding</keyword>
<dbReference type="Pfam" id="PF06445">
    <property type="entry name" value="GyrI-like"/>
    <property type="match status" value="1"/>
</dbReference>
<dbReference type="SMART" id="SM00422">
    <property type="entry name" value="HTH_MERR"/>
    <property type="match status" value="1"/>
</dbReference>
<sequence>MKESYYSIGEVSKLANVSIKALRYYDKIDLFKPAYVDPDTSYRYYSDSQLYHLDLIKSLKYIGTPLEEMKKAQDLEMEELFAFYTEQEKQIREKLDFLSALEQTISMVKKRMKRQMEYPALGEVFMLDEEETRIIQTEAEGVGPENVLNASYSKLKTFIESADGFANNSYGATFSFHPYTSIDEITYRHIFTPVLTNKQISAITPDMEITTIPKGRYVCIAYHFSPEHYFLNLQKLIKYIADRHLTVDSDVYELLIPIHYSPKKQEEYLLEMKIRIAES</sequence>
<protein>
    <submittedName>
        <fullName evidence="3">MerR family transcriptional regulator</fullName>
    </submittedName>
</protein>
<dbReference type="PROSITE" id="PS50937">
    <property type="entry name" value="HTH_MERR_2"/>
    <property type="match status" value="1"/>
</dbReference>
<dbReference type="InterPro" id="IPR029442">
    <property type="entry name" value="GyrI-like"/>
</dbReference>
<dbReference type="SUPFAM" id="SSF46955">
    <property type="entry name" value="Putative DNA-binding domain"/>
    <property type="match status" value="1"/>
</dbReference>
<dbReference type="Gene3D" id="3.20.80.10">
    <property type="entry name" value="Regulatory factor, effector binding domain"/>
    <property type="match status" value="1"/>
</dbReference>
<evidence type="ECO:0000259" key="2">
    <source>
        <dbReference type="PROSITE" id="PS50937"/>
    </source>
</evidence>
<dbReference type="InterPro" id="IPR009061">
    <property type="entry name" value="DNA-bd_dom_put_sf"/>
</dbReference>
<dbReference type="CDD" id="cd01107">
    <property type="entry name" value="HTH_BmrR"/>
    <property type="match status" value="1"/>
</dbReference>
<dbReference type="GO" id="GO:0003700">
    <property type="term" value="F:DNA-binding transcription factor activity"/>
    <property type="evidence" value="ECO:0007669"/>
    <property type="project" value="InterPro"/>
</dbReference>
<dbReference type="GO" id="GO:0003677">
    <property type="term" value="F:DNA binding"/>
    <property type="evidence" value="ECO:0007669"/>
    <property type="project" value="UniProtKB-KW"/>
</dbReference>
<comment type="caution">
    <text evidence="3">The sequence shown here is derived from an EMBL/GenBank/DDBJ whole genome shotgun (WGS) entry which is preliminary data.</text>
</comment>
<reference evidence="3" key="1">
    <citation type="submission" date="2022-02" db="EMBL/GenBank/DDBJ databases">
        <title>Crop Bioprotection Bacillus Genome Sequencing.</title>
        <authorList>
            <person name="Dunlap C."/>
        </authorList>
    </citation>
    <scope>NUCLEOTIDE SEQUENCE</scope>
    <source>
        <strain evidence="3">98-1</strain>
    </source>
</reference>
<evidence type="ECO:0000313" key="4">
    <source>
        <dbReference type="Proteomes" id="UP001067121"/>
    </source>
</evidence>
<dbReference type="InterPro" id="IPR047057">
    <property type="entry name" value="MerR_fam"/>
</dbReference>
<feature type="domain" description="HTH merR-type" evidence="2">
    <location>
        <begin position="5"/>
        <end position="75"/>
    </location>
</feature>
<organism evidence="3 4">
    <name type="scientific">Bacillus vallismortis</name>
    <dbReference type="NCBI Taxonomy" id="72361"/>
    <lineage>
        <taxon>Bacteria</taxon>
        <taxon>Bacillati</taxon>
        <taxon>Bacillota</taxon>
        <taxon>Bacilli</taxon>
        <taxon>Bacillales</taxon>
        <taxon>Bacillaceae</taxon>
        <taxon>Bacillus</taxon>
    </lineage>
</organism>
<dbReference type="PANTHER" id="PTHR30204:SF96">
    <property type="entry name" value="CHROMOSOME-ANCHORING PROTEIN RACA"/>
    <property type="match status" value="1"/>
</dbReference>
<dbReference type="Proteomes" id="UP001067121">
    <property type="component" value="Unassembled WGS sequence"/>
</dbReference>
<dbReference type="PROSITE" id="PS00552">
    <property type="entry name" value="HTH_MERR_1"/>
    <property type="match status" value="1"/>
</dbReference>
<name>A0AAP3CL59_BACVA</name>
<dbReference type="EMBL" id="JALAOH010000035">
    <property type="protein sequence ID" value="MCY8317520.1"/>
    <property type="molecule type" value="Genomic_DNA"/>
</dbReference>
<dbReference type="Pfam" id="PF13411">
    <property type="entry name" value="MerR_1"/>
    <property type="match status" value="1"/>
</dbReference>
<accession>A0AAP3CL59</accession>
<evidence type="ECO:0000256" key="1">
    <source>
        <dbReference type="ARBA" id="ARBA00023125"/>
    </source>
</evidence>
<dbReference type="Gene3D" id="1.20.5.490">
    <property type="entry name" value="Single helix bin"/>
    <property type="match status" value="1"/>
</dbReference>